<proteinExistence type="predicted"/>
<feature type="domain" description="Ig-like" evidence="8">
    <location>
        <begin position="673"/>
        <end position="815"/>
    </location>
</feature>
<dbReference type="InterPro" id="IPR003599">
    <property type="entry name" value="Ig_sub"/>
</dbReference>
<dbReference type="InterPro" id="IPR003598">
    <property type="entry name" value="Ig_sub2"/>
</dbReference>
<evidence type="ECO:0000256" key="3">
    <source>
        <dbReference type="ARBA" id="ARBA00023319"/>
    </source>
</evidence>
<keyword evidence="3" id="KW-0393">Immunoglobulin domain</keyword>
<dbReference type="InterPro" id="IPR043504">
    <property type="entry name" value="Peptidase_S1_PA_chymotrypsin"/>
</dbReference>
<dbReference type="PROSITE" id="PS50240">
    <property type="entry name" value="TRYPSIN_DOM"/>
    <property type="match status" value="2"/>
</dbReference>
<evidence type="ECO:0000256" key="2">
    <source>
        <dbReference type="ARBA" id="ARBA00023157"/>
    </source>
</evidence>
<dbReference type="FunFam" id="2.40.10.10:FF:000068">
    <property type="entry name" value="transmembrane protease serine 2"/>
    <property type="match status" value="1"/>
</dbReference>
<protein>
    <submittedName>
        <fullName evidence="10">Uncharacterized protein</fullName>
    </submittedName>
</protein>
<keyword evidence="1" id="KW-0677">Repeat</keyword>
<organism evidence="10 11">
    <name type="scientific">Hermetia illucens</name>
    <name type="common">Black soldier fly</name>
    <dbReference type="NCBI Taxonomy" id="343691"/>
    <lineage>
        <taxon>Eukaryota</taxon>
        <taxon>Metazoa</taxon>
        <taxon>Ecdysozoa</taxon>
        <taxon>Arthropoda</taxon>
        <taxon>Hexapoda</taxon>
        <taxon>Insecta</taxon>
        <taxon>Pterygota</taxon>
        <taxon>Neoptera</taxon>
        <taxon>Endopterygota</taxon>
        <taxon>Diptera</taxon>
        <taxon>Brachycera</taxon>
        <taxon>Stratiomyomorpha</taxon>
        <taxon>Stratiomyidae</taxon>
        <taxon>Hermetiinae</taxon>
        <taxon>Hermetia</taxon>
    </lineage>
</organism>
<evidence type="ECO:0000256" key="1">
    <source>
        <dbReference type="ARBA" id="ARBA00022737"/>
    </source>
</evidence>
<feature type="domain" description="Peptidase S1" evidence="7">
    <location>
        <begin position="20"/>
        <end position="182"/>
    </location>
</feature>
<dbReference type="InterPro" id="IPR001254">
    <property type="entry name" value="Trypsin_dom"/>
</dbReference>
<dbReference type="Pfam" id="PF13927">
    <property type="entry name" value="Ig_3"/>
    <property type="match status" value="1"/>
</dbReference>
<evidence type="ECO:0000256" key="4">
    <source>
        <dbReference type="SAM" id="MobiDB-lite"/>
    </source>
</evidence>
<evidence type="ECO:0000313" key="11">
    <source>
        <dbReference type="Proteomes" id="UP000594454"/>
    </source>
</evidence>
<dbReference type="GO" id="GO:0006508">
    <property type="term" value="P:proteolysis"/>
    <property type="evidence" value="ECO:0007669"/>
    <property type="project" value="InterPro"/>
</dbReference>
<dbReference type="Pfam" id="PF00089">
    <property type="entry name" value="Trypsin"/>
    <property type="match status" value="2"/>
</dbReference>
<dbReference type="GO" id="GO:0070593">
    <property type="term" value="P:dendrite self-avoidance"/>
    <property type="evidence" value="ECO:0007669"/>
    <property type="project" value="TreeGrafter"/>
</dbReference>
<dbReference type="InterPro" id="IPR007110">
    <property type="entry name" value="Ig-like_dom"/>
</dbReference>
<dbReference type="GO" id="GO:0007411">
    <property type="term" value="P:axon guidance"/>
    <property type="evidence" value="ECO:0007669"/>
    <property type="project" value="TreeGrafter"/>
</dbReference>
<dbReference type="CDD" id="cd00190">
    <property type="entry name" value="Tryp_SPc"/>
    <property type="match status" value="1"/>
</dbReference>
<name>A0A7R8YP98_HERIL</name>
<dbReference type="InterPro" id="IPR009003">
    <property type="entry name" value="Peptidase_S1_PA"/>
</dbReference>
<dbReference type="SUPFAM" id="SSF50494">
    <property type="entry name" value="Trypsin-like serine proteases"/>
    <property type="match status" value="2"/>
</dbReference>
<evidence type="ECO:0000259" key="8">
    <source>
        <dbReference type="PROSITE" id="PS50835"/>
    </source>
</evidence>
<feature type="region of interest" description="Disordered" evidence="4">
    <location>
        <begin position="1330"/>
        <end position="1352"/>
    </location>
</feature>
<dbReference type="GO" id="GO:0007156">
    <property type="term" value="P:homophilic cell adhesion via plasma membrane adhesion molecules"/>
    <property type="evidence" value="ECO:0007669"/>
    <property type="project" value="TreeGrafter"/>
</dbReference>
<feature type="chain" id="PRO_5030522172" evidence="6">
    <location>
        <begin position="23"/>
        <end position="1428"/>
    </location>
</feature>
<dbReference type="SMART" id="SM00409">
    <property type="entry name" value="IG"/>
    <property type="match status" value="4"/>
</dbReference>
<dbReference type="SMART" id="SM00060">
    <property type="entry name" value="FN3"/>
    <property type="match status" value="2"/>
</dbReference>
<gene>
    <name evidence="10" type="ORF">HERILL_LOCUS3557</name>
</gene>
<feature type="domain" description="Ig-like" evidence="8">
    <location>
        <begin position="584"/>
        <end position="668"/>
    </location>
</feature>
<dbReference type="InterPro" id="IPR036179">
    <property type="entry name" value="Ig-like_dom_sf"/>
</dbReference>
<dbReference type="CDD" id="cd00063">
    <property type="entry name" value="FN3"/>
    <property type="match status" value="1"/>
</dbReference>
<dbReference type="SUPFAM" id="SSF48726">
    <property type="entry name" value="Immunoglobulin"/>
    <property type="match status" value="4"/>
</dbReference>
<reference evidence="10 11" key="1">
    <citation type="submission" date="2020-11" db="EMBL/GenBank/DDBJ databases">
        <authorList>
            <person name="Wallbank WR R."/>
            <person name="Pardo Diaz C."/>
            <person name="Kozak K."/>
            <person name="Martin S."/>
            <person name="Jiggins C."/>
            <person name="Moest M."/>
            <person name="Warren A I."/>
            <person name="Generalovic N T."/>
            <person name="Byers J.R.P. K."/>
            <person name="Montejo-Kovacevich G."/>
            <person name="Yen C E."/>
        </authorList>
    </citation>
    <scope>NUCLEOTIDE SEQUENCE [LARGE SCALE GENOMIC DNA]</scope>
</reference>
<feature type="domain" description="Fibronectin type-III" evidence="9">
    <location>
        <begin position="946"/>
        <end position="1041"/>
    </location>
</feature>
<dbReference type="GO" id="GO:0098632">
    <property type="term" value="F:cell-cell adhesion mediator activity"/>
    <property type="evidence" value="ECO:0007669"/>
    <property type="project" value="TreeGrafter"/>
</dbReference>
<dbReference type="InterPro" id="IPR013098">
    <property type="entry name" value="Ig_I-set"/>
</dbReference>
<feature type="domain" description="Ig-like" evidence="8">
    <location>
        <begin position="395"/>
        <end position="485"/>
    </location>
</feature>
<evidence type="ECO:0000256" key="5">
    <source>
        <dbReference type="SAM" id="Phobius"/>
    </source>
</evidence>
<dbReference type="Gene3D" id="2.60.40.10">
    <property type="entry name" value="Immunoglobulins"/>
    <property type="match status" value="6"/>
</dbReference>
<feature type="transmembrane region" description="Helical" evidence="5">
    <location>
        <begin position="1060"/>
        <end position="1084"/>
    </location>
</feature>
<dbReference type="GO" id="GO:0004252">
    <property type="term" value="F:serine-type endopeptidase activity"/>
    <property type="evidence" value="ECO:0007669"/>
    <property type="project" value="InterPro"/>
</dbReference>
<dbReference type="PANTHER" id="PTHR10075">
    <property type="entry name" value="BASIGIN RELATED"/>
    <property type="match status" value="1"/>
</dbReference>
<sequence length="1428" mass="157525">MKKFWFCYFSILVSLQGEVVLAAEKARRGQFPFVVSLQREKYKNHCSGALIAPRHILSAARCLQESLLANMIAVAGIINAAKWEEGYQTSKIRSAVIHKTFEPYRKLAGPNDIGLALTEHRFVTDQWTKVLPLVGADAHNGSRVVVVSWDTGTDALQSRSAEVDNLQKCGVRADPIQASFFCIVLFTVRHISGRERIIGGQNARLGQFPFIVSLQRIKHSNFCGGTLITPSHILTAAHCVMDEFLKAMIAVAGIVNAVNWDRTHQVHKVVSASSPPNPEKDVERGRLNDIAIARVAKRFTINNYVKTIRYSKHAVPKGATVIMLGWGVYTRKGDFPSILQWAFGEVNNMSICDSPSHSDPDDEEGTYCIRGNKVKKTLARVGDSGSPLIYRQQRPRILEHPADAVAARDEPLTLNCKATGRPPPEIFWYHNGTPLIPSERRVILPEGSLFFLRIVHNKREQDSGIYWCEARSPAGIAVSRNATLQIATLRDDFRSVPVDTVALVGGSVLMNCTPPRGVPEPSVLWYKDGKVLDFGGKRISTVGEGSLFISEVQSTDAGRYECSAQNIAGSMTAPAAALKVLTPPQMLRRPQDTEVIEGEGLDIPCEITGDPKPIMSWTRDNGALPEGRSRTLLDNTLRIEDARAEDEGQYTCKGLNEGGNVSITIKLSVFSIPTFVEAPIDVNAEEGSAASIPCRATGRPQAIVIWDRIQNTLENETEPRIKSDEELHDEMLAKAKIMSLRYKRSLLGDEAESGADNEAATESNSYTLSPQVPLNFEVSKSGELIFKYISKKDEGWYACAAINEAGSIVKKSYVHVITDQDPSDDFRVPEPPGSRWESTQNILITSVKAISAYYIDVSWEATKSAMLRSNTLTIYYRPVLPSEADVRTLSREYNSSVAVIEAKAHRLRDLKPFTNYEIFATVPSGLGYSVSNLRKAKTKDGPPSAPPVDVQVGVINNTAAYVRWSPPPTHLLNGALTGYKIQIKSNATQKVLGQMTLNATTQSVVINSLSPGGRYIACVAPLTSGGLGPYSPAAALHMDPSFISRPPKTDSTINSWSISWMPGIALAVLGVCLISGAIFAVFWAQRTKRNLKASYPGPALVSSLPDKSHTLWMQGNVGIKPTQLFAPSLMQSDNNGPNMQTLPPKPPIRQPSPPEPYATVTLQRRTHSDGNSFFKNTASPSSSDYNDSMRIPPNLCDVPPPPPPVDHCYESYKPPNNMTIRTNPAALSPQIMRRTPPSPPSWRNLAPPIPTLPQNWIREHQRALPGPGAVDSYGLYAPENDYETDSVLYEEFCGAANKEASYFNEGGEPTEEYYRNVNKNLEYLESHHFDSPIPSIQNSESPNRLDRTGTGGRYLANLKADNMNSMGRVFSKTTGPHHHHHRHRRDTSCDRNESSSSDSSDSRNNRWVQSQHRTKSRSRSGERKYRGD</sequence>
<dbReference type="PROSITE" id="PS00134">
    <property type="entry name" value="TRYPSIN_HIS"/>
    <property type="match status" value="1"/>
</dbReference>
<dbReference type="OrthoDB" id="10061449at2759"/>
<dbReference type="Pfam" id="PF07679">
    <property type="entry name" value="I-set"/>
    <property type="match status" value="2"/>
</dbReference>
<keyword evidence="11" id="KW-1185">Reference proteome</keyword>
<feature type="compositionally biased region" description="Basic residues" evidence="4">
    <location>
        <begin position="1375"/>
        <end position="1385"/>
    </location>
</feature>
<dbReference type="GO" id="GO:0005886">
    <property type="term" value="C:plasma membrane"/>
    <property type="evidence" value="ECO:0007669"/>
    <property type="project" value="TreeGrafter"/>
</dbReference>
<accession>A0A7R8YP98</accession>
<keyword evidence="5" id="KW-1133">Transmembrane helix</keyword>
<dbReference type="InParanoid" id="A0A7R8YP98"/>
<evidence type="ECO:0000259" key="7">
    <source>
        <dbReference type="PROSITE" id="PS50240"/>
    </source>
</evidence>
<keyword evidence="5" id="KW-0472">Membrane</keyword>
<dbReference type="InterPro" id="IPR036116">
    <property type="entry name" value="FN3_sf"/>
</dbReference>
<feature type="signal peptide" evidence="6">
    <location>
        <begin position="1"/>
        <end position="22"/>
    </location>
</feature>
<evidence type="ECO:0000256" key="6">
    <source>
        <dbReference type="SAM" id="SignalP"/>
    </source>
</evidence>
<evidence type="ECO:0000259" key="9">
    <source>
        <dbReference type="PROSITE" id="PS50853"/>
    </source>
</evidence>
<dbReference type="SMART" id="SM00408">
    <property type="entry name" value="IGc2"/>
    <property type="match status" value="4"/>
</dbReference>
<keyword evidence="6" id="KW-0732">Signal</keyword>
<dbReference type="PANTHER" id="PTHR10075:SF100">
    <property type="entry name" value="FASCICLIN-2"/>
    <property type="match status" value="1"/>
</dbReference>
<keyword evidence="2" id="KW-1015">Disulfide bond</keyword>
<dbReference type="InterPro" id="IPR013783">
    <property type="entry name" value="Ig-like_fold"/>
</dbReference>
<keyword evidence="5" id="KW-0812">Transmembrane</keyword>
<dbReference type="PROSITE" id="PS50853">
    <property type="entry name" value="FN3"/>
    <property type="match status" value="1"/>
</dbReference>
<dbReference type="FunFam" id="2.60.40.10:FF:000032">
    <property type="entry name" value="palladin isoform X1"/>
    <property type="match status" value="1"/>
</dbReference>
<dbReference type="FunFam" id="2.60.40.10:FF:000189">
    <property type="entry name" value="Neogenin isoform 3"/>
    <property type="match status" value="2"/>
</dbReference>
<dbReference type="InterPro" id="IPR003961">
    <property type="entry name" value="FN3_dom"/>
</dbReference>
<dbReference type="Gene3D" id="2.40.10.10">
    <property type="entry name" value="Trypsin-like serine proteases"/>
    <property type="match status" value="3"/>
</dbReference>
<feature type="domain" description="Peptidase S1" evidence="7">
    <location>
        <begin position="197"/>
        <end position="473"/>
    </location>
</feature>
<dbReference type="Proteomes" id="UP000594454">
    <property type="component" value="Chromosome 2"/>
</dbReference>
<dbReference type="GO" id="GO:0030424">
    <property type="term" value="C:axon"/>
    <property type="evidence" value="ECO:0007669"/>
    <property type="project" value="TreeGrafter"/>
</dbReference>
<evidence type="ECO:0000313" key="10">
    <source>
        <dbReference type="EMBL" id="CAD7080403.1"/>
    </source>
</evidence>
<feature type="domain" description="Ig-like" evidence="8">
    <location>
        <begin position="491"/>
        <end position="579"/>
    </location>
</feature>
<feature type="compositionally biased region" description="Basic and acidic residues" evidence="4">
    <location>
        <begin position="1419"/>
        <end position="1428"/>
    </location>
</feature>
<dbReference type="SUPFAM" id="SSF49265">
    <property type="entry name" value="Fibronectin type III"/>
    <property type="match status" value="1"/>
</dbReference>
<feature type="region of interest" description="Disordered" evidence="4">
    <location>
        <begin position="1367"/>
        <end position="1428"/>
    </location>
</feature>
<dbReference type="PROSITE" id="PS50835">
    <property type="entry name" value="IG_LIKE"/>
    <property type="match status" value="4"/>
</dbReference>
<dbReference type="InterPro" id="IPR018114">
    <property type="entry name" value="TRYPSIN_HIS"/>
</dbReference>
<dbReference type="EMBL" id="LR899010">
    <property type="protein sequence ID" value="CAD7080403.1"/>
    <property type="molecule type" value="Genomic_DNA"/>
</dbReference>
<dbReference type="Pfam" id="PF00041">
    <property type="entry name" value="fn3"/>
    <property type="match status" value="1"/>
</dbReference>
<dbReference type="SMART" id="SM00020">
    <property type="entry name" value="Tryp_SPc"/>
    <property type="match status" value="1"/>
</dbReference>